<dbReference type="SUPFAM" id="SSF54593">
    <property type="entry name" value="Glyoxalase/Bleomycin resistance protein/Dihydroxybiphenyl dioxygenase"/>
    <property type="match status" value="1"/>
</dbReference>
<gene>
    <name evidence="2" type="ORF">DQG23_26935</name>
</gene>
<keyword evidence="3" id="KW-1185">Reference proteome</keyword>
<comment type="caution">
    <text evidence="2">The sequence shown here is derived from an EMBL/GenBank/DDBJ whole genome shotgun (WGS) entry which is preliminary data.</text>
</comment>
<organism evidence="2 3">
    <name type="scientific">Paenibacillus contaminans</name>
    <dbReference type="NCBI Taxonomy" id="450362"/>
    <lineage>
        <taxon>Bacteria</taxon>
        <taxon>Bacillati</taxon>
        <taxon>Bacillota</taxon>
        <taxon>Bacilli</taxon>
        <taxon>Bacillales</taxon>
        <taxon>Paenibacillaceae</taxon>
        <taxon>Paenibacillus</taxon>
    </lineage>
</organism>
<name>A0A329MEU6_9BACL</name>
<feature type="domain" description="VOC" evidence="1">
    <location>
        <begin position="17"/>
        <end position="148"/>
    </location>
</feature>
<dbReference type="InterPro" id="IPR029068">
    <property type="entry name" value="Glyas_Bleomycin-R_OHBP_Dase"/>
</dbReference>
<dbReference type="Proteomes" id="UP000250369">
    <property type="component" value="Unassembled WGS sequence"/>
</dbReference>
<accession>A0A329MEU6</accession>
<dbReference type="AlphaFoldDB" id="A0A329MEU6"/>
<dbReference type="InterPro" id="IPR037523">
    <property type="entry name" value="VOC_core"/>
</dbReference>
<evidence type="ECO:0000313" key="2">
    <source>
        <dbReference type="EMBL" id="RAV17756.1"/>
    </source>
</evidence>
<dbReference type="Gene3D" id="3.10.180.10">
    <property type="entry name" value="2,3-Dihydroxybiphenyl 1,2-Dioxygenase, domain 1"/>
    <property type="match status" value="1"/>
</dbReference>
<dbReference type="EMBL" id="QMFB01000018">
    <property type="protein sequence ID" value="RAV17756.1"/>
    <property type="molecule type" value="Genomic_DNA"/>
</dbReference>
<sequence length="153" mass="16927">MADHASQEQITGKAGARIGNALQVRLVMDLSQAKEYYQNKLGFSVDGWGHAEREGVGFLLQQADRQEDVRPNAKAAGREYPNNWHGPVSGWDTYAYSDYDGVQQLYEEFAAKGAIIAYEPQIEDMGAMKWKEFAVKDLDGYVIVFGGGARSGD</sequence>
<proteinExistence type="predicted"/>
<dbReference type="RefSeq" id="WP_113034122.1">
    <property type="nucleotide sequence ID" value="NZ_QMFB01000018.1"/>
</dbReference>
<dbReference type="PROSITE" id="PS51819">
    <property type="entry name" value="VOC"/>
    <property type="match status" value="1"/>
</dbReference>
<dbReference type="OrthoDB" id="194298at2"/>
<protein>
    <submittedName>
        <fullName evidence="2">VOC family protein</fullName>
    </submittedName>
</protein>
<evidence type="ECO:0000259" key="1">
    <source>
        <dbReference type="PROSITE" id="PS51819"/>
    </source>
</evidence>
<evidence type="ECO:0000313" key="3">
    <source>
        <dbReference type="Proteomes" id="UP000250369"/>
    </source>
</evidence>
<reference evidence="2 3" key="1">
    <citation type="journal article" date="2009" name="Int. J. Syst. Evol. Microbiol.">
        <title>Paenibacillus contaminans sp. nov., isolated from a contaminated laboratory plate.</title>
        <authorList>
            <person name="Chou J.H."/>
            <person name="Lee J.H."/>
            <person name="Lin M.C."/>
            <person name="Chang P.S."/>
            <person name="Arun A.B."/>
            <person name="Young C.C."/>
            <person name="Chen W.M."/>
        </authorList>
    </citation>
    <scope>NUCLEOTIDE SEQUENCE [LARGE SCALE GENOMIC DNA]</scope>
    <source>
        <strain evidence="2 3">CKOBP-6</strain>
    </source>
</reference>